<dbReference type="Proteomes" id="UP000095713">
    <property type="component" value="Unassembled WGS sequence"/>
</dbReference>
<sequence length="207" mass="23351">MIIIYLIIGIITAIVSALPFGASNIAVINTTLKQNAKQAFKIAIASGIAEVILSYYALHCNTVIKEFFSDNLWVQITLVFVFFIVGGFLFFKKFPNDKSEKKQLIQSKYVTGFLLGIINPPVLIYWVITYGILKNNDIVLSLQSSFSVLFLFFFGVYLGKLLTLYFYSRISILIKNEVQNIAFMINKVTGVLLISISFIQAIKIYIT</sequence>
<feature type="transmembrane region" description="Helical" evidence="1">
    <location>
        <begin position="145"/>
        <end position="167"/>
    </location>
</feature>
<accession>A0A1E5TCQ7</accession>
<keyword evidence="1" id="KW-0472">Membrane</keyword>
<dbReference type="RefSeq" id="WP_069828591.1">
    <property type="nucleotide sequence ID" value="NZ_MDJD01000007.1"/>
</dbReference>
<keyword evidence="3" id="KW-1185">Reference proteome</keyword>
<dbReference type="AlphaFoldDB" id="A0A1E5TCQ7"/>
<evidence type="ECO:0000256" key="1">
    <source>
        <dbReference type="SAM" id="Phobius"/>
    </source>
</evidence>
<feature type="transmembrane region" description="Helical" evidence="1">
    <location>
        <begin position="112"/>
        <end position="133"/>
    </location>
</feature>
<dbReference type="STRING" id="1849968.A8C32_10500"/>
<organism evidence="2 3">
    <name type="scientific">Flavivirga aquatica</name>
    <dbReference type="NCBI Taxonomy" id="1849968"/>
    <lineage>
        <taxon>Bacteria</taxon>
        <taxon>Pseudomonadati</taxon>
        <taxon>Bacteroidota</taxon>
        <taxon>Flavobacteriia</taxon>
        <taxon>Flavobacteriales</taxon>
        <taxon>Flavobacteriaceae</taxon>
        <taxon>Flavivirga</taxon>
    </lineage>
</organism>
<comment type="caution">
    <text evidence="2">The sequence shown here is derived from an EMBL/GenBank/DDBJ whole genome shotgun (WGS) entry which is preliminary data.</text>
</comment>
<feature type="transmembrane region" description="Helical" evidence="1">
    <location>
        <begin position="72"/>
        <end position="91"/>
    </location>
</feature>
<gene>
    <name evidence="2" type="ORF">A8C32_10500</name>
</gene>
<evidence type="ECO:0000313" key="2">
    <source>
        <dbReference type="EMBL" id="OEK09154.1"/>
    </source>
</evidence>
<name>A0A1E5TCQ7_9FLAO</name>
<dbReference type="OrthoDB" id="1161040at2"/>
<keyword evidence="1" id="KW-1133">Transmembrane helix</keyword>
<dbReference type="EMBL" id="MDJD01000007">
    <property type="protein sequence ID" value="OEK09154.1"/>
    <property type="molecule type" value="Genomic_DNA"/>
</dbReference>
<evidence type="ECO:0000313" key="3">
    <source>
        <dbReference type="Proteomes" id="UP000095713"/>
    </source>
</evidence>
<protein>
    <recommendedName>
        <fullName evidence="4">Lysine transporter LysE</fullName>
    </recommendedName>
</protein>
<evidence type="ECO:0008006" key="4">
    <source>
        <dbReference type="Google" id="ProtNLM"/>
    </source>
</evidence>
<keyword evidence="1" id="KW-0812">Transmembrane</keyword>
<feature type="transmembrane region" description="Helical" evidence="1">
    <location>
        <begin position="188"/>
        <end position="206"/>
    </location>
</feature>
<proteinExistence type="predicted"/>
<reference evidence="2 3" key="1">
    <citation type="submission" date="2016-05" db="EMBL/GenBank/DDBJ databases">
        <title>Draft Genome Sequence of Algibacter sp. Strain SK-16 Isolated from the Surface Water of Aburatsubo Inlet.</title>
        <authorList>
            <person name="Wong S.-K."/>
            <person name="Yoshizawa S."/>
            <person name="Nakajima Y."/>
            <person name="Ogura Y."/>
            <person name="Tetsuya H."/>
            <person name="Hamasaki K."/>
        </authorList>
    </citation>
    <scope>NUCLEOTIDE SEQUENCE [LARGE SCALE GENOMIC DNA]</scope>
    <source>
        <strain evidence="2 3">SK-16</strain>
    </source>
</reference>
<feature type="transmembrane region" description="Helical" evidence="1">
    <location>
        <begin position="6"/>
        <end position="27"/>
    </location>
</feature>
<feature type="transmembrane region" description="Helical" evidence="1">
    <location>
        <begin position="39"/>
        <end position="57"/>
    </location>
</feature>